<name>X6P936_RETFI</name>
<reference evidence="1 2" key="1">
    <citation type="journal article" date="2013" name="Curr. Biol.">
        <title>The Genome of the Foraminiferan Reticulomyxa filosa.</title>
        <authorList>
            <person name="Glockner G."/>
            <person name="Hulsmann N."/>
            <person name="Schleicher M."/>
            <person name="Noegel A.A."/>
            <person name="Eichinger L."/>
            <person name="Gallinger C."/>
            <person name="Pawlowski J."/>
            <person name="Sierra R."/>
            <person name="Euteneuer U."/>
            <person name="Pillet L."/>
            <person name="Moustafa A."/>
            <person name="Platzer M."/>
            <person name="Groth M."/>
            <person name="Szafranski K."/>
            <person name="Schliwa M."/>
        </authorList>
    </citation>
    <scope>NUCLEOTIDE SEQUENCE [LARGE SCALE GENOMIC DNA]</scope>
</reference>
<organism evidence="1 2">
    <name type="scientific">Reticulomyxa filosa</name>
    <dbReference type="NCBI Taxonomy" id="46433"/>
    <lineage>
        <taxon>Eukaryota</taxon>
        <taxon>Sar</taxon>
        <taxon>Rhizaria</taxon>
        <taxon>Retaria</taxon>
        <taxon>Foraminifera</taxon>
        <taxon>Monothalamids</taxon>
        <taxon>Reticulomyxidae</taxon>
        <taxon>Reticulomyxa</taxon>
    </lineage>
</organism>
<sequence>RKNYFGCISSLLFKKIAIVKWNIEQKKRSLYFFYINNENENRSMHITTCKIDENSFFDNGETLAKFVQYLKNQCWMYVKQ</sequence>
<proteinExistence type="predicted"/>
<evidence type="ECO:0000313" key="1">
    <source>
        <dbReference type="EMBL" id="ETO34579.1"/>
    </source>
</evidence>
<feature type="non-terminal residue" evidence="1">
    <location>
        <position position="1"/>
    </location>
</feature>
<dbReference type="AlphaFoldDB" id="X6P936"/>
<comment type="caution">
    <text evidence="1">The sequence shown here is derived from an EMBL/GenBank/DDBJ whole genome shotgun (WGS) entry which is preliminary data.</text>
</comment>
<dbReference type="EMBL" id="ASPP01002451">
    <property type="protein sequence ID" value="ETO34579.1"/>
    <property type="molecule type" value="Genomic_DNA"/>
</dbReference>
<gene>
    <name evidence="1" type="ORF">RFI_02511</name>
</gene>
<dbReference type="Proteomes" id="UP000023152">
    <property type="component" value="Unassembled WGS sequence"/>
</dbReference>
<evidence type="ECO:0000313" key="2">
    <source>
        <dbReference type="Proteomes" id="UP000023152"/>
    </source>
</evidence>
<accession>X6P936</accession>
<keyword evidence="2" id="KW-1185">Reference proteome</keyword>
<protein>
    <submittedName>
        <fullName evidence="1">Uncharacterized protein</fullName>
    </submittedName>
</protein>